<dbReference type="InterPro" id="IPR000504">
    <property type="entry name" value="RRM_dom"/>
</dbReference>
<protein>
    <submittedName>
        <fullName evidence="12">Oxysterol-bindingc</fullName>
    </submittedName>
</protein>
<dbReference type="InterPro" id="IPR035979">
    <property type="entry name" value="RBD_domain_sf"/>
</dbReference>
<evidence type="ECO:0000256" key="1">
    <source>
        <dbReference type="ARBA" id="ARBA00008842"/>
    </source>
</evidence>
<accession>A0AAF0Y7P6</accession>
<dbReference type="EMBL" id="CP086715">
    <property type="protein sequence ID" value="WOO79246.1"/>
    <property type="molecule type" value="Genomic_DNA"/>
</dbReference>
<dbReference type="GO" id="GO:0005829">
    <property type="term" value="C:cytosol"/>
    <property type="evidence" value="ECO:0007669"/>
    <property type="project" value="TreeGrafter"/>
</dbReference>
<dbReference type="GO" id="GO:0003723">
    <property type="term" value="F:RNA binding"/>
    <property type="evidence" value="ECO:0007669"/>
    <property type="project" value="UniProtKB-UniRule"/>
</dbReference>
<dbReference type="InterPro" id="IPR045844">
    <property type="entry name" value="RRM_Ist3-like"/>
</dbReference>
<feature type="region of interest" description="Disordered" evidence="9">
    <location>
        <begin position="352"/>
        <end position="469"/>
    </location>
</feature>
<dbReference type="InterPro" id="IPR018494">
    <property type="entry name" value="Oxysterol-bd_CS"/>
</dbReference>
<evidence type="ECO:0000256" key="4">
    <source>
        <dbReference type="ARBA" id="ARBA00023055"/>
    </source>
</evidence>
<evidence type="ECO:0000256" key="8">
    <source>
        <dbReference type="RuleBase" id="RU003844"/>
    </source>
</evidence>
<dbReference type="RefSeq" id="XP_062625278.1">
    <property type="nucleotide sequence ID" value="XM_062769294.1"/>
</dbReference>
<dbReference type="GO" id="GO:0005886">
    <property type="term" value="C:plasma membrane"/>
    <property type="evidence" value="ECO:0007669"/>
    <property type="project" value="TreeGrafter"/>
</dbReference>
<dbReference type="PROSITE" id="PS50297">
    <property type="entry name" value="ANK_REP_REGION"/>
    <property type="match status" value="1"/>
</dbReference>
<feature type="compositionally biased region" description="Polar residues" evidence="9">
    <location>
        <begin position="407"/>
        <end position="426"/>
    </location>
</feature>
<comment type="similarity">
    <text evidence="1 8">Belongs to the OSBP family.</text>
</comment>
<evidence type="ECO:0000313" key="12">
    <source>
        <dbReference type="EMBL" id="WOO79246.1"/>
    </source>
</evidence>
<evidence type="ECO:0000256" key="5">
    <source>
        <dbReference type="ARBA" id="ARBA00023121"/>
    </source>
</evidence>
<evidence type="ECO:0000256" key="7">
    <source>
        <dbReference type="PROSITE-ProRule" id="PRU00176"/>
    </source>
</evidence>
<dbReference type="Gene3D" id="2.30.29.30">
    <property type="entry name" value="Pleckstrin-homology domain (PH domain)/Phosphotyrosine-binding domain (PTB)"/>
    <property type="match status" value="1"/>
</dbReference>
<dbReference type="Pfam" id="PF00169">
    <property type="entry name" value="PH"/>
    <property type="match status" value="1"/>
</dbReference>
<dbReference type="SUPFAM" id="SSF48403">
    <property type="entry name" value="Ankyrin repeat"/>
    <property type="match status" value="1"/>
</dbReference>
<dbReference type="GO" id="GO:0034727">
    <property type="term" value="P:piecemeal microautophagy of the nucleus"/>
    <property type="evidence" value="ECO:0007669"/>
    <property type="project" value="TreeGrafter"/>
</dbReference>
<dbReference type="GO" id="GO:0005635">
    <property type="term" value="C:nuclear envelope"/>
    <property type="evidence" value="ECO:0007669"/>
    <property type="project" value="TreeGrafter"/>
</dbReference>
<dbReference type="InterPro" id="IPR001849">
    <property type="entry name" value="PH_domain"/>
</dbReference>
<dbReference type="GO" id="GO:0006887">
    <property type="term" value="P:exocytosis"/>
    <property type="evidence" value="ECO:0007669"/>
    <property type="project" value="TreeGrafter"/>
</dbReference>
<dbReference type="GO" id="GO:0032934">
    <property type="term" value="F:sterol binding"/>
    <property type="evidence" value="ECO:0007669"/>
    <property type="project" value="TreeGrafter"/>
</dbReference>
<feature type="compositionally biased region" description="Basic and acidic residues" evidence="9">
    <location>
        <begin position="1302"/>
        <end position="1322"/>
    </location>
</feature>
<feature type="compositionally biased region" description="Basic and acidic residues" evidence="9">
    <location>
        <begin position="1362"/>
        <end position="1558"/>
    </location>
</feature>
<name>A0AAF0Y7P6_9TREE</name>
<evidence type="ECO:0000313" key="13">
    <source>
        <dbReference type="Proteomes" id="UP000827549"/>
    </source>
</evidence>
<dbReference type="InterPro" id="IPR002110">
    <property type="entry name" value="Ankyrin_rpt"/>
</dbReference>
<dbReference type="GO" id="GO:0097038">
    <property type="term" value="C:perinuclear endoplasmic reticulum"/>
    <property type="evidence" value="ECO:0007669"/>
    <property type="project" value="TreeGrafter"/>
</dbReference>
<dbReference type="InterPro" id="IPR011993">
    <property type="entry name" value="PH-like_dom_sf"/>
</dbReference>
<feature type="repeat" description="ANK" evidence="6">
    <location>
        <begin position="179"/>
        <end position="211"/>
    </location>
</feature>
<dbReference type="Proteomes" id="UP000827549">
    <property type="component" value="Chromosome 2"/>
</dbReference>
<dbReference type="CDD" id="cd12411">
    <property type="entry name" value="RRM_ist3_like"/>
    <property type="match status" value="1"/>
</dbReference>
<dbReference type="InterPro" id="IPR000648">
    <property type="entry name" value="Oxysterol-bd"/>
</dbReference>
<feature type="domain" description="PH" evidence="10">
    <location>
        <begin position="249"/>
        <end position="347"/>
    </location>
</feature>
<feature type="compositionally biased region" description="Acidic residues" evidence="9">
    <location>
        <begin position="457"/>
        <end position="466"/>
    </location>
</feature>
<dbReference type="PANTHER" id="PTHR10972">
    <property type="entry name" value="OXYSTEROL-BINDING PROTEIN-RELATED"/>
    <property type="match status" value="1"/>
</dbReference>
<dbReference type="Pfam" id="PF00076">
    <property type="entry name" value="RRM_1"/>
    <property type="match status" value="1"/>
</dbReference>
<dbReference type="Gene3D" id="3.30.70.330">
    <property type="match status" value="1"/>
</dbReference>
<keyword evidence="2" id="KW-0813">Transport</keyword>
<evidence type="ECO:0000256" key="6">
    <source>
        <dbReference type="PROSITE-ProRule" id="PRU00023"/>
    </source>
</evidence>
<dbReference type="Gene3D" id="1.25.40.20">
    <property type="entry name" value="Ankyrin repeat-containing domain"/>
    <property type="match status" value="1"/>
</dbReference>
<dbReference type="GO" id="GO:0030011">
    <property type="term" value="P:maintenance of cell polarity"/>
    <property type="evidence" value="ECO:0007669"/>
    <property type="project" value="TreeGrafter"/>
</dbReference>
<feature type="compositionally biased region" description="Polar residues" evidence="9">
    <location>
        <begin position="379"/>
        <end position="393"/>
    </location>
</feature>
<dbReference type="SUPFAM" id="SSF50729">
    <property type="entry name" value="PH domain-like"/>
    <property type="match status" value="1"/>
</dbReference>
<dbReference type="SMART" id="SM00233">
    <property type="entry name" value="PH"/>
    <property type="match status" value="1"/>
</dbReference>
<evidence type="ECO:0000259" key="10">
    <source>
        <dbReference type="PROSITE" id="PS50003"/>
    </source>
</evidence>
<dbReference type="PROSITE" id="PS50088">
    <property type="entry name" value="ANK_REPEAT"/>
    <property type="match status" value="1"/>
</dbReference>
<feature type="domain" description="RRM" evidence="11">
    <location>
        <begin position="1224"/>
        <end position="1302"/>
    </location>
</feature>
<keyword evidence="3" id="KW-0597">Phosphoprotein</keyword>
<dbReference type="GeneID" id="87806021"/>
<dbReference type="SUPFAM" id="SSF54928">
    <property type="entry name" value="RNA-binding domain, RBD"/>
    <property type="match status" value="1"/>
</dbReference>
<gene>
    <name evidence="12" type="primary">SPBC2F12.05c</name>
    <name evidence="12" type="ORF">LOC62_02G002774</name>
</gene>
<keyword evidence="13" id="KW-1185">Reference proteome</keyword>
<reference evidence="12" key="1">
    <citation type="submission" date="2023-10" db="EMBL/GenBank/DDBJ databases">
        <authorList>
            <person name="Noh H."/>
        </authorList>
    </citation>
    <scope>NUCLEOTIDE SEQUENCE</scope>
    <source>
        <strain evidence="12">DUCC4014</strain>
    </source>
</reference>
<dbReference type="SUPFAM" id="SSF144000">
    <property type="entry name" value="Oxysterol-binding protein-like"/>
    <property type="match status" value="1"/>
</dbReference>
<feature type="region of interest" description="Disordered" evidence="9">
    <location>
        <begin position="1"/>
        <end position="23"/>
    </location>
</feature>
<dbReference type="PROSITE" id="PS01013">
    <property type="entry name" value="OSBP"/>
    <property type="match status" value="1"/>
</dbReference>
<evidence type="ECO:0000259" key="11">
    <source>
        <dbReference type="PROSITE" id="PS50102"/>
    </source>
</evidence>
<feature type="compositionally biased region" description="Basic and acidic residues" evidence="9">
    <location>
        <begin position="734"/>
        <end position="743"/>
    </location>
</feature>
<feature type="compositionally biased region" description="Acidic residues" evidence="9">
    <location>
        <begin position="1331"/>
        <end position="1341"/>
    </location>
</feature>
<evidence type="ECO:0000256" key="3">
    <source>
        <dbReference type="ARBA" id="ARBA00022553"/>
    </source>
</evidence>
<keyword evidence="7" id="KW-0694">RNA-binding</keyword>
<dbReference type="Gene3D" id="2.40.160.120">
    <property type="match status" value="1"/>
</dbReference>
<dbReference type="InterPro" id="IPR037239">
    <property type="entry name" value="OSBP_sf"/>
</dbReference>
<dbReference type="InterPro" id="IPR036770">
    <property type="entry name" value="Ankyrin_rpt-contain_sf"/>
</dbReference>
<dbReference type="GO" id="GO:0006869">
    <property type="term" value="P:lipid transport"/>
    <property type="evidence" value="ECO:0007669"/>
    <property type="project" value="UniProtKB-KW"/>
</dbReference>
<keyword evidence="5" id="KW-0446">Lipid-binding</keyword>
<evidence type="ECO:0000256" key="2">
    <source>
        <dbReference type="ARBA" id="ARBA00022448"/>
    </source>
</evidence>
<dbReference type="Pfam" id="PF01237">
    <property type="entry name" value="Oxysterol_BP"/>
    <property type="match status" value="1"/>
</dbReference>
<dbReference type="PROSITE" id="PS50102">
    <property type="entry name" value="RRM"/>
    <property type="match status" value="1"/>
</dbReference>
<dbReference type="Pfam" id="PF00023">
    <property type="entry name" value="Ank"/>
    <property type="match status" value="1"/>
</dbReference>
<dbReference type="InterPro" id="IPR012677">
    <property type="entry name" value="Nucleotide-bd_a/b_plait_sf"/>
</dbReference>
<dbReference type="SMART" id="SM00360">
    <property type="entry name" value="RRM"/>
    <property type="match status" value="1"/>
</dbReference>
<dbReference type="GO" id="GO:0006897">
    <property type="term" value="P:endocytosis"/>
    <property type="evidence" value="ECO:0007669"/>
    <property type="project" value="TreeGrafter"/>
</dbReference>
<dbReference type="PROSITE" id="PS50003">
    <property type="entry name" value="PH_DOMAIN"/>
    <property type="match status" value="1"/>
</dbReference>
<proteinExistence type="inferred from homology"/>
<evidence type="ECO:0000256" key="9">
    <source>
        <dbReference type="SAM" id="MobiDB-lite"/>
    </source>
</evidence>
<feature type="region of interest" description="Disordered" evidence="9">
    <location>
        <begin position="1302"/>
        <end position="1558"/>
    </location>
</feature>
<keyword evidence="6" id="KW-0040">ANK repeat</keyword>
<feature type="region of interest" description="Disordered" evidence="9">
    <location>
        <begin position="723"/>
        <end position="743"/>
    </location>
</feature>
<dbReference type="FunFam" id="2.40.160.120:FF:000017">
    <property type="entry name" value="Oxysterol-binding protein homolog C2F12.05c"/>
    <property type="match status" value="1"/>
</dbReference>
<dbReference type="PANTHER" id="PTHR10972:SF205">
    <property type="entry name" value="OXYSTEROL-BINDING PROTEIN 1"/>
    <property type="match status" value="1"/>
</dbReference>
<organism evidence="12 13">
    <name type="scientific">Vanrija pseudolonga</name>
    <dbReference type="NCBI Taxonomy" id="143232"/>
    <lineage>
        <taxon>Eukaryota</taxon>
        <taxon>Fungi</taxon>
        <taxon>Dikarya</taxon>
        <taxon>Basidiomycota</taxon>
        <taxon>Agaricomycotina</taxon>
        <taxon>Tremellomycetes</taxon>
        <taxon>Trichosporonales</taxon>
        <taxon>Trichosporonaceae</taxon>
        <taxon>Vanrija</taxon>
    </lineage>
</organism>
<keyword evidence="4" id="KW-0445">Lipid transport</keyword>
<dbReference type="GO" id="GO:0000398">
    <property type="term" value="P:mRNA splicing, via spliceosome"/>
    <property type="evidence" value="ECO:0007669"/>
    <property type="project" value="InterPro"/>
</dbReference>
<feature type="region of interest" description="Disordered" evidence="9">
    <location>
        <begin position="632"/>
        <end position="661"/>
    </location>
</feature>
<sequence>MASAATPIPQRGTPSRGHGELATSPATSLLASSAPSSALYNFRLLAALRSGFATEVQPFIDELATADPNSEAAQPGRILGMAARVASIPVVQQILTSPNLKSPNLPVAPDTTATALHVASEVGRPEVDSRSALQARFQSLLASYTASPLNSVEEGSTIVAFLENPRTASLNLNVLDAKSGTSLLHEAAHRRDLRLVELIVKRGADVFVRDRRGKRVLEHDKSGDERIRAYLKQFSNRDSIIQPKSDGRPPDLRGFLSKWVNYRQGWKTRWFVLENGVLSYYRTREDEHVACRGSIALANAQVVPNVDGTRFEVSSSSHTHSGQKFIMKSNLRGEIARWIQALRLNIEYYQKGGKGSQGPAGQVDRSDARSVRTYAPSIAATSTTERALGSTLNELPPSDGFLHPGLQRSNTGLSGRSGVSINVQSSPQPPRAGRTLSKGSHKRNLSPASKAGTLSEDALDNSDQDSIETSLGDQIPHEEQYELGIHNLKAQLELTEQLVGSIVTPPSSSDPNRLNPAYSRQHQVKEALRDSLATLSQLFAKQSVMAQEREKFYLQRIRREVEARKLWEENLLAVAQQQAETDKLLNEAAQDNAKKRQALRQARGVLAELSTAASVPTSPANAAQPLAPESPIAATSAGAGSDYGPSTSPTRSRRRSSFVASESLRRSINGLPASSLRGSVANIHEAASLMAAVDDSDQEDDDEFFDAIETGTIPNLRVYDSIDNAERPATPSKPFEKKDEEPPAYKDGTIVKFLARPSLEPYNHVRNRLPIDDDKRPSVSLWSILKSSIGKDLTKISFPVSFNECTSMLQRMAEDMEYDACLTVAAGEEDSLKRLAFVAAFAMSNYSSTIGRIAKPFNPMLSQSFEYAIPNRYRYVSEQVSHHPPISACYSEAPTWNYYGEVDAKNKFQGRYFEIRPTGVAHAELIIPESWVKSGRSYPKAGPEYPAGRVVEHYSWKKVTTNVSNFIMGNPIIDHYGDLVVTNHRTGETSTLTFKPRGWRGGNAFEIKGNVKDSGGNIVWDIAGRWDTQLIARRAGAGEAPLDVNEQVEDTDEYIQLWRNTTKPPAPFNLTPYALTLNDIPKGLEEYLAPTDCRLRTDQRAFENAEYDKAQMLKSANEEKQRETRRLRAEGIMPPHEPRWFTSETDKDSGERVWVPKRSEDGEVKFWHEREEQGPKPQGEKWPEVDHIFVEDKDAAIREINRINQRELELGVQGSWHDEYKDSAYIFVGGLSFEMTEGDVITVFSQWGEIANIDLPRDKETGKPRGFAFLMYLDQRSTVLAVDNMNGAEILGRTLRVDHVKDYKQKGSRNEDGDYVEPEKAEYNALPPVIDDGDDNDDDDADGAKSEADSLDEEDPMAAFLRAEKKGIKRKGEKETEKEAKRARKAERERIRAERAEKKRTAGGRDHKGERSERRDERDREGRRAREDRDERKPSSGRDEQRRPDRSASPVKRRDEGHGRRREESDRDRRRDDYDSRDRRRDDDRELDRRPRDDPRNGDDRRRDDRPRGGRDGRDDRDDRDDRRRNGGSDHHRRDDRDRDRDPRDRRDDRDRHDRDRR</sequence>